<dbReference type="STRING" id="4232.A0A251V599"/>
<accession>A0A251V599</accession>
<dbReference type="PANTHER" id="PTHR47926">
    <property type="entry name" value="PENTATRICOPEPTIDE REPEAT-CONTAINING PROTEIN"/>
    <property type="match status" value="1"/>
</dbReference>
<dbReference type="Proteomes" id="UP000215914">
    <property type="component" value="Chromosome 3"/>
</dbReference>
<dbReference type="InterPro" id="IPR011990">
    <property type="entry name" value="TPR-like_helical_dom_sf"/>
</dbReference>
<dbReference type="Gene3D" id="1.25.40.10">
    <property type="entry name" value="Tetratricopeptide repeat domain"/>
    <property type="match status" value="3"/>
</dbReference>
<evidence type="ECO:0000313" key="5">
    <source>
        <dbReference type="Proteomes" id="UP000215914"/>
    </source>
</evidence>
<evidence type="ECO:0000256" key="1">
    <source>
        <dbReference type="ARBA" id="ARBA00022737"/>
    </source>
</evidence>
<proteinExistence type="predicted"/>
<evidence type="ECO:0000313" key="4">
    <source>
        <dbReference type="EMBL" id="OTG30276.1"/>
    </source>
</evidence>
<sequence>MIKKTVTTYSPATIKTLSQKCKTLTQFKQLHAHLIKSHLHNNPIAIGPLLDVAATSFFSYAQLIFQHLRFRNTFIYNTMIRGYLHNNCHAFAVLCYTEMLRFGFVANNYTFPPLIKACFCLNVANARLIGCSVHGHVLKLGFGGDQFVGSSLIEFYSMGFEVYSARKVFDEMPVKDVVVWTGLIDGYGKIGDVYNARMLFDEMPERTVISWSAIMAGYSRVSEFEEVVSLFATMQELGIEPNESVLVTVVTACAHLGALAQGLWVHSYAKRRNLDSNPILATALVDMYSKCGYPDLALSVFDTISVKDTGAWNAIISGLAMNGEALKSLELLNQMALIKIQPSEATFVAILAACTHTKLVKEGVELFDQMGRVYGVKPQFEHHACVVDLFARSGMLEEAVNFAEKKMGGFCEGDANVWGALLSACRSYGNVEIGNKVWRKLVDMKVIDYGGYVMCYNMFKEAGWKQEAEEVRNMILESGMKKTPGCSVIEVDGVVKEFVSGENGQPWSTEVRKMLDSLFNVARIVELN</sequence>
<dbReference type="PANTHER" id="PTHR47926:SF436">
    <property type="entry name" value="PENTATRICOPEPTIDE REPEAT-CONTAINING PROTEIN ELI1, CHLOROPLASTIC-LIKE ISOFORM X2"/>
    <property type="match status" value="1"/>
</dbReference>
<name>A0A251V599_HELAN</name>
<reference evidence="3 5" key="1">
    <citation type="journal article" date="2017" name="Nature">
        <title>The sunflower genome provides insights into oil metabolism, flowering and Asterid evolution.</title>
        <authorList>
            <person name="Badouin H."/>
            <person name="Gouzy J."/>
            <person name="Grassa C.J."/>
            <person name="Murat F."/>
            <person name="Staton S.E."/>
            <person name="Cottret L."/>
            <person name="Lelandais-Briere C."/>
            <person name="Owens G.L."/>
            <person name="Carrere S."/>
            <person name="Mayjonade B."/>
            <person name="Legrand L."/>
            <person name="Gill N."/>
            <person name="Kane N.C."/>
            <person name="Bowers J.E."/>
            <person name="Hubner S."/>
            <person name="Bellec A."/>
            <person name="Berard A."/>
            <person name="Berges H."/>
            <person name="Blanchet N."/>
            <person name="Boniface M.C."/>
            <person name="Brunel D."/>
            <person name="Catrice O."/>
            <person name="Chaidir N."/>
            <person name="Claudel C."/>
            <person name="Donnadieu C."/>
            <person name="Faraut T."/>
            <person name="Fievet G."/>
            <person name="Helmstetter N."/>
            <person name="King M."/>
            <person name="Knapp S.J."/>
            <person name="Lai Z."/>
            <person name="Le Paslier M.C."/>
            <person name="Lippi Y."/>
            <person name="Lorenzon L."/>
            <person name="Mandel J.R."/>
            <person name="Marage G."/>
            <person name="Marchand G."/>
            <person name="Marquand E."/>
            <person name="Bret-Mestries E."/>
            <person name="Morien E."/>
            <person name="Nambeesan S."/>
            <person name="Nguyen T."/>
            <person name="Pegot-Espagnet P."/>
            <person name="Pouilly N."/>
            <person name="Raftis F."/>
            <person name="Sallet E."/>
            <person name="Schiex T."/>
            <person name="Thomas J."/>
            <person name="Vandecasteele C."/>
            <person name="Vares D."/>
            <person name="Vear F."/>
            <person name="Vautrin S."/>
            <person name="Crespi M."/>
            <person name="Mangin B."/>
            <person name="Burke J.M."/>
            <person name="Salse J."/>
            <person name="Munos S."/>
            <person name="Vincourt P."/>
            <person name="Rieseberg L.H."/>
            <person name="Langlade N.B."/>
        </authorList>
    </citation>
    <scope>NUCLEOTIDE SEQUENCE [LARGE SCALE GENOMIC DNA]</scope>
    <source>
        <strain evidence="5">cv. SF193</strain>
        <tissue evidence="3">Leaves</tissue>
    </source>
</reference>
<dbReference type="InterPro" id="IPR046960">
    <property type="entry name" value="PPR_At4g14850-like_plant"/>
</dbReference>
<dbReference type="InParanoid" id="A0A251V599"/>
<keyword evidence="5" id="KW-1185">Reference proteome</keyword>
<feature type="repeat" description="PPR" evidence="2">
    <location>
        <begin position="308"/>
        <end position="342"/>
    </location>
</feature>
<feature type="repeat" description="PPR" evidence="2">
    <location>
        <begin position="72"/>
        <end position="106"/>
    </location>
</feature>
<dbReference type="FunFam" id="1.25.40.10:FF:000090">
    <property type="entry name" value="Pentatricopeptide repeat-containing protein, chloroplastic"/>
    <property type="match status" value="1"/>
</dbReference>
<evidence type="ECO:0000313" key="3">
    <source>
        <dbReference type="EMBL" id="KAF5812742.1"/>
    </source>
</evidence>
<dbReference type="AlphaFoldDB" id="A0A251V599"/>
<dbReference type="EMBL" id="CM007892">
    <property type="protein sequence ID" value="OTG30276.1"/>
    <property type="molecule type" value="Genomic_DNA"/>
</dbReference>
<dbReference type="FunFam" id="1.25.40.10:FF:000348">
    <property type="entry name" value="Pentatricopeptide repeat-containing protein chloroplastic"/>
    <property type="match status" value="1"/>
</dbReference>
<dbReference type="NCBIfam" id="TIGR00756">
    <property type="entry name" value="PPR"/>
    <property type="match status" value="3"/>
</dbReference>
<protein>
    <submittedName>
        <fullName evidence="4">Putative pentatricopeptide repeat protein</fullName>
    </submittedName>
    <submittedName>
        <fullName evidence="3">Tetratricopeptide-like helical domain superfamily</fullName>
    </submittedName>
</protein>
<dbReference type="PROSITE" id="PS51375">
    <property type="entry name" value="PPR"/>
    <property type="match status" value="4"/>
</dbReference>
<dbReference type="Gramene" id="mRNA:HanXRQr2_Chr03g0090011">
    <property type="protein sequence ID" value="CDS:HanXRQr2_Chr03g0090011.1"/>
    <property type="gene ID" value="HanXRQr2_Chr03g0090011"/>
</dbReference>
<dbReference type="OMA" id="VHSYAKR"/>
<reference evidence="3" key="3">
    <citation type="submission" date="2020-06" db="EMBL/GenBank/DDBJ databases">
        <title>Helianthus annuus Genome sequencing and assembly Release 2.</title>
        <authorList>
            <person name="Gouzy J."/>
            <person name="Langlade N."/>
            <person name="Munos S."/>
        </authorList>
    </citation>
    <scope>NUCLEOTIDE SEQUENCE</scope>
    <source>
        <tissue evidence="3">Leaves</tissue>
    </source>
</reference>
<reference evidence="4" key="2">
    <citation type="submission" date="2017-02" db="EMBL/GenBank/DDBJ databases">
        <title>Sunflower complete genome.</title>
        <authorList>
            <person name="Langlade N."/>
            <person name="Munos S."/>
        </authorList>
    </citation>
    <scope>NUCLEOTIDE SEQUENCE [LARGE SCALE GENOMIC DNA]</scope>
    <source>
        <tissue evidence="4">Leaves</tissue>
    </source>
</reference>
<feature type="repeat" description="PPR" evidence="2">
    <location>
        <begin position="207"/>
        <end position="241"/>
    </location>
</feature>
<feature type="repeat" description="PPR" evidence="2">
    <location>
        <begin position="176"/>
        <end position="206"/>
    </location>
</feature>
<evidence type="ECO:0000256" key="2">
    <source>
        <dbReference type="PROSITE-ProRule" id="PRU00708"/>
    </source>
</evidence>
<dbReference type="Pfam" id="PF13041">
    <property type="entry name" value="PPR_2"/>
    <property type="match status" value="1"/>
</dbReference>
<dbReference type="InterPro" id="IPR002885">
    <property type="entry name" value="PPR_rpt"/>
</dbReference>
<dbReference type="InterPro" id="IPR046848">
    <property type="entry name" value="E_motif"/>
</dbReference>
<dbReference type="GO" id="GO:0003723">
    <property type="term" value="F:RNA binding"/>
    <property type="evidence" value="ECO:0007669"/>
    <property type="project" value="InterPro"/>
</dbReference>
<dbReference type="EMBL" id="MNCJ02000318">
    <property type="protein sequence ID" value="KAF5812742.1"/>
    <property type="molecule type" value="Genomic_DNA"/>
</dbReference>
<dbReference type="GO" id="GO:0009451">
    <property type="term" value="P:RNA modification"/>
    <property type="evidence" value="ECO:0000318"/>
    <property type="project" value="GO_Central"/>
</dbReference>
<dbReference type="OrthoDB" id="1863268at2759"/>
<dbReference type="Pfam" id="PF20431">
    <property type="entry name" value="E_motif"/>
    <property type="match status" value="1"/>
</dbReference>
<dbReference type="Pfam" id="PF01535">
    <property type="entry name" value="PPR"/>
    <property type="match status" value="5"/>
</dbReference>
<organism evidence="4 5">
    <name type="scientific">Helianthus annuus</name>
    <name type="common">Common sunflower</name>
    <dbReference type="NCBI Taxonomy" id="4232"/>
    <lineage>
        <taxon>Eukaryota</taxon>
        <taxon>Viridiplantae</taxon>
        <taxon>Streptophyta</taxon>
        <taxon>Embryophyta</taxon>
        <taxon>Tracheophyta</taxon>
        <taxon>Spermatophyta</taxon>
        <taxon>Magnoliopsida</taxon>
        <taxon>eudicotyledons</taxon>
        <taxon>Gunneridae</taxon>
        <taxon>Pentapetalae</taxon>
        <taxon>asterids</taxon>
        <taxon>campanulids</taxon>
        <taxon>Asterales</taxon>
        <taxon>Asteraceae</taxon>
        <taxon>Asteroideae</taxon>
        <taxon>Heliantheae alliance</taxon>
        <taxon>Heliantheae</taxon>
        <taxon>Helianthus</taxon>
    </lineage>
</organism>
<keyword evidence="1" id="KW-0677">Repeat</keyword>
<gene>
    <name evidence="4" type="ORF">HannXRQ_Chr03g0062711</name>
    <name evidence="3" type="ORF">HanXRQr2_Chr03g0090011</name>
</gene>